<sequence length="258" mass="29926">MLEAIINDSDFISKDVLIDNKNYVNLLNSCKGLSFYLYHIKNKTGTNEDYNKLACKYFNYKLQDMLENCGCNLKDPESAYNKMKQYSYLLPINEKSFLDICNNDVTSLQERIFKIFKYFDQLYFVLLLIKNDMHCSKYAGNFKVYVNNLIEYVSKNNSIATLLNALINKYNERILKNISCAEEIPLIEISVTEKPQPGHHLTEGSAKKNKISDNMELQTIQIKNSALSIGKWIGIIIMPSAMLLMTFFLYKVIYIFLI</sequence>
<keyword evidence="3" id="KW-1185">Reference proteome</keyword>
<dbReference type="EMBL" id="BDQF01000351">
    <property type="protein sequence ID" value="GAW84487.1"/>
    <property type="molecule type" value="Genomic_DNA"/>
</dbReference>
<evidence type="ECO:0000313" key="2">
    <source>
        <dbReference type="EMBL" id="GAW84487.1"/>
    </source>
</evidence>
<dbReference type="GeneID" id="39745295"/>
<keyword evidence="1" id="KW-0812">Transmembrane</keyword>
<proteinExistence type="predicted"/>
<organism evidence="2 3">
    <name type="scientific">Plasmodium gonderi</name>
    <dbReference type="NCBI Taxonomy" id="77519"/>
    <lineage>
        <taxon>Eukaryota</taxon>
        <taxon>Sar</taxon>
        <taxon>Alveolata</taxon>
        <taxon>Apicomplexa</taxon>
        <taxon>Aconoidasida</taxon>
        <taxon>Haemosporida</taxon>
        <taxon>Plasmodiidae</taxon>
        <taxon>Plasmodium</taxon>
        <taxon>Plasmodium (Plasmodium)</taxon>
    </lineage>
</organism>
<dbReference type="AlphaFoldDB" id="A0A1Y1JTN9"/>
<dbReference type="OrthoDB" id="10602792at2759"/>
<evidence type="ECO:0000256" key="1">
    <source>
        <dbReference type="SAM" id="Phobius"/>
    </source>
</evidence>
<gene>
    <name evidence="2" type="ORF">PGO_003235</name>
</gene>
<protein>
    <submittedName>
        <fullName evidence="2">Variable surface protein</fullName>
    </submittedName>
</protein>
<comment type="caution">
    <text evidence="2">The sequence shown here is derived from an EMBL/GenBank/DDBJ whole genome shotgun (WGS) entry which is preliminary data.</text>
</comment>
<dbReference type="Proteomes" id="UP000195521">
    <property type="component" value="Unassembled WGS sequence"/>
</dbReference>
<evidence type="ECO:0000313" key="3">
    <source>
        <dbReference type="Proteomes" id="UP000195521"/>
    </source>
</evidence>
<name>A0A1Y1JTN9_PLAGO</name>
<feature type="transmembrane region" description="Helical" evidence="1">
    <location>
        <begin position="232"/>
        <end position="257"/>
    </location>
</feature>
<dbReference type="RefSeq" id="XP_028547076.1">
    <property type="nucleotide sequence ID" value="XM_028691275.1"/>
</dbReference>
<reference evidence="3" key="1">
    <citation type="submission" date="2017-04" db="EMBL/GenBank/DDBJ databases">
        <title>Plasmodium gonderi genome.</title>
        <authorList>
            <person name="Arisue N."/>
            <person name="Honma H."/>
            <person name="Kawai S."/>
            <person name="Tougan T."/>
            <person name="Tanabe K."/>
            <person name="Horii T."/>
        </authorList>
    </citation>
    <scope>NUCLEOTIDE SEQUENCE [LARGE SCALE GENOMIC DNA]</scope>
    <source>
        <strain evidence="3">ATCC 30045</strain>
    </source>
</reference>
<keyword evidence="1" id="KW-1133">Transmembrane helix</keyword>
<keyword evidence="1" id="KW-0472">Membrane</keyword>
<accession>A0A1Y1JTN9</accession>